<dbReference type="Proteomes" id="UP000035760">
    <property type="component" value="Unassembled WGS sequence"/>
</dbReference>
<comment type="caution">
    <text evidence="1">The sequence shown here is derived from an EMBL/GenBank/DDBJ whole genome shotgun (WGS) entry which is preliminary data.</text>
</comment>
<dbReference type="EMBL" id="CBTJ020000043">
    <property type="protein sequence ID" value="CDI02975.1"/>
    <property type="molecule type" value="Genomic_DNA"/>
</dbReference>
<reference evidence="1" key="1">
    <citation type="submission" date="2013-07" db="EMBL/GenBank/DDBJ databases">
        <authorList>
            <person name="McIlroy S."/>
        </authorList>
    </citation>
    <scope>NUCLEOTIDE SEQUENCE [LARGE SCALE GENOMIC DNA]</scope>
    <source>
        <strain evidence="1">Run_A_D11</strain>
    </source>
</reference>
<proteinExistence type="predicted"/>
<sequence length="110" mass="12259">MAIPIAKRVLRECLYIRALKSIQSIDLKNKNTLLQATESFGGLFFNTKYGMKFSSFCSVNTLCYRIKLQQCGNYTDCDSPPSLGQARQSARLLHSFGDSCIINLPVVESA</sequence>
<organism evidence="1 2">
    <name type="scientific">Candidatus Competibacter denitrificans Run_A_D11</name>
    <dbReference type="NCBI Taxonomy" id="1400863"/>
    <lineage>
        <taxon>Bacteria</taxon>
        <taxon>Pseudomonadati</taxon>
        <taxon>Pseudomonadota</taxon>
        <taxon>Gammaproteobacteria</taxon>
        <taxon>Candidatus Competibacteraceae</taxon>
        <taxon>Candidatus Competibacter</taxon>
    </lineage>
</organism>
<dbReference type="STRING" id="1400863.BN873_360069"/>
<protein>
    <submittedName>
        <fullName evidence="1">Uncharacterized protein</fullName>
    </submittedName>
</protein>
<name>W6MAJ2_9GAMM</name>
<evidence type="ECO:0000313" key="2">
    <source>
        <dbReference type="Proteomes" id="UP000035760"/>
    </source>
</evidence>
<reference evidence="1" key="2">
    <citation type="submission" date="2014-03" db="EMBL/GenBank/DDBJ databases">
        <title>Candidatus Competibacter-lineage genomes retrieved from metagenomes reveal functional metabolic diversity.</title>
        <authorList>
            <person name="McIlroy S.J."/>
            <person name="Albertsen M."/>
            <person name="Andresen E.K."/>
            <person name="Saunders A.M."/>
            <person name="Kristiansen R."/>
            <person name="Stokholm-Bjerregaard M."/>
            <person name="Nielsen K.L."/>
            <person name="Nielsen P.H."/>
        </authorList>
    </citation>
    <scope>NUCLEOTIDE SEQUENCE</scope>
    <source>
        <strain evidence="1">Run_A_D11</strain>
    </source>
</reference>
<accession>W6MAJ2</accession>
<keyword evidence="2" id="KW-1185">Reference proteome</keyword>
<gene>
    <name evidence="1" type="ORF">BN873_360069</name>
</gene>
<dbReference type="AlphaFoldDB" id="W6MAJ2"/>
<evidence type="ECO:0000313" key="1">
    <source>
        <dbReference type="EMBL" id="CDI02975.1"/>
    </source>
</evidence>